<dbReference type="AlphaFoldDB" id="A0A485L7P9"/>
<dbReference type="Proteomes" id="UP000332933">
    <property type="component" value="Unassembled WGS sequence"/>
</dbReference>
<accession>A0A485L7P9</accession>
<evidence type="ECO:0000259" key="3">
    <source>
        <dbReference type="PROSITE" id="PS50076"/>
    </source>
</evidence>
<dbReference type="PANTHER" id="PTHR44200">
    <property type="entry name" value="DNAJ HOMOLOG SUBFAMILY C MEMBER 7"/>
    <property type="match status" value="1"/>
</dbReference>
<evidence type="ECO:0000256" key="2">
    <source>
        <dbReference type="SAM" id="MobiDB-lite"/>
    </source>
</evidence>
<sequence>MMPAFNVQNAPVNTSVMRSKWINQFDASQTTAPIPDPVAFKQPPPAAAAPEFPPPTSEIPATFSIGTKPDGPARSKPRRSQRIRGRQKTSNGDNNNVEFTFIPKTTPKPSDEPKAVQPDVPTPPPTTRSRFVFSFTASTLASATLSPSTKRRSGGTSTRKRGGASSTRSRNACHPSMPTPPVNSFSTDDPAPPPTDSPFATDDDPSLRFHIGIQPKPTKHQKKSRRRCDDVRRRMCKGRSMSGDRQSFGSNNEPKSPDGAAVPLPFEIPLPPSPRGSDVDESRLDEEFDGLGIHDVPEAPPPHAPSVAPPPQSSNGVQADDTKQRFCIDHTKQKTVLSTPQCVRCWGCSHSSITSVASLAYCHVCAAASDTCPIRGCRRPLAEVRRVARAKPLPKPPQEAVPEWIHLKKAGGKAYSDGDFIRAAELYSKALEILDVALGQDLAPQLQVEKAKLLSNRAAALMTLHKIKEALEDGKEAVRNDATYLRAYLRVAKCHLLLGQWEDARNVYREVERQLSLNSAHPQYKSYKAQLKEGFDDVNNLQAYLHRAKSYSDTKDLFSALEMTERAMDIAYASRELRVQTMTLLFALRYLFIDSTHNLTSGSNYDKARKYCETLVQKEGHSSGVLGLGIDMALLYARSLRYLEQLDDADRMLKQLERAAPTSTAILKVKHLWESMTEVRSVANNAFKAGNYEAAIKLYTKALQLDADDNVYNAMMHGNRAAAYMSTKQFRDALDDCDTSLKQNPKYFKALLRRARCYHALKQYKESLRDFDAFAKDGGLSQDELQAIKNERAQVKKEWDQAKRPKQPAYDSNSYAWADFDYDPFHNFGSAYGQRANNPGSAPRNKNRSKTSGKSQQKPSSGSQSRNNSSSRPQYTPPPPPPKPEKSHYEILQVSMTATAAEIKKSYRKLALIYHPDKAKTAEDGELFKLMTVAYTVLSDVHTKAKYDKELRYGGYGMYYEY</sequence>
<feature type="region of interest" description="Disordered" evidence="2">
    <location>
        <begin position="142"/>
        <end position="318"/>
    </location>
</feature>
<feature type="repeat" description="TPR" evidence="1">
    <location>
        <begin position="676"/>
        <end position="709"/>
    </location>
</feature>
<protein>
    <submittedName>
        <fullName evidence="5">Aste57867_17071 protein</fullName>
    </submittedName>
</protein>
<dbReference type="PROSITE" id="PS50076">
    <property type="entry name" value="DNAJ_2"/>
    <property type="match status" value="1"/>
</dbReference>
<feature type="compositionally biased region" description="Polar residues" evidence="2">
    <location>
        <begin position="88"/>
        <end position="98"/>
    </location>
</feature>
<feature type="domain" description="J" evidence="3">
    <location>
        <begin position="887"/>
        <end position="951"/>
    </location>
</feature>
<feature type="region of interest" description="Disordered" evidence="2">
    <location>
        <begin position="33"/>
        <end position="129"/>
    </location>
</feature>
<evidence type="ECO:0000313" key="6">
    <source>
        <dbReference type="Proteomes" id="UP000332933"/>
    </source>
</evidence>
<feature type="compositionally biased region" description="Polar residues" evidence="2">
    <location>
        <begin position="243"/>
        <end position="254"/>
    </location>
</feature>
<gene>
    <name evidence="5" type="primary">Aste57867_17071</name>
    <name evidence="4" type="ORF">As57867_017013</name>
    <name evidence="5" type="ORF">ASTE57867_17071</name>
</gene>
<dbReference type="InterPro" id="IPR036869">
    <property type="entry name" value="J_dom_sf"/>
</dbReference>
<dbReference type="SMART" id="SM00028">
    <property type="entry name" value="TPR"/>
    <property type="match status" value="6"/>
</dbReference>
<dbReference type="Gene3D" id="1.25.40.10">
    <property type="entry name" value="Tetratricopeptide repeat domain"/>
    <property type="match status" value="2"/>
</dbReference>
<reference evidence="5 6" key="1">
    <citation type="submission" date="2019-03" db="EMBL/GenBank/DDBJ databases">
        <authorList>
            <person name="Gaulin E."/>
            <person name="Dumas B."/>
        </authorList>
    </citation>
    <scope>NUCLEOTIDE SEQUENCE [LARGE SCALE GENOMIC DNA]</scope>
    <source>
        <strain evidence="5">CBS 568.67</strain>
    </source>
</reference>
<dbReference type="Pfam" id="PF13174">
    <property type="entry name" value="TPR_6"/>
    <property type="match status" value="1"/>
</dbReference>
<feature type="region of interest" description="Disordered" evidence="2">
    <location>
        <begin position="831"/>
        <end position="887"/>
    </location>
</feature>
<dbReference type="InterPro" id="IPR001623">
    <property type="entry name" value="DnaJ_domain"/>
</dbReference>
<dbReference type="InterPro" id="IPR011990">
    <property type="entry name" value="TPR-like_helical_dom_sf"/>
</dbReference>
<reference evidence="4" key="2">
    <citation type="submission" date="2019-06" db="EMBL/GenBank/DDBJ databases">
        <title>Genomics analysis of Aphanomyces spp. identifies a new class of oomycete effector associated with host adaptation.</title>
        <authorList>
            <person name="Gaulin E."/>
        </authorList>
    </citation>
    <scope>NUCLEOTIDE SEQUENCE</scope>
    <source>
        <strain evidence="4">CBS 578.67</strain>
    </source>
</reference>
<dbReference type="InterPro" id="IPR052758">
    <property type="entry name" value="SRC_co-chaperone"/>
</dbReference>
<evidence type="ECO:0000313" key="4">
    <source>
        <dbReference type="EMBL" id="KAF0691800.1"/>
    </source>
</evidence>
<dbReference type="PROSITE" id="PS50005">
    <property type="entry name" value="TPR"/>
    <property type="match status" value="1"/>
</dbReference>
<feature type="compositionally biased region" description="Pro residues" evidence="2">
    <location>
        <begin position="42"/>
        <end position="57"/>
    </location>
</feature>
<organism evidence="5 6">
    <name type="scientific">Aphanomyces stellatus</name>
    <dbReference type="NCBI Taxonomy" id="120398"/>
    <lineage>
        <taxon>Eukaryota</taxon>
        <taxon>Sar</taxon>
        <taxon>Stramenopiles</taxon>
        <taxon>Oomycota</taxon>
        <taxon>Saprolegniomycetes</taxon>
        <taxon>Saprolegniales</taxon>
        <taxon>Verrucalvaceae</taxon>
        <taxon>Aphanomyces</taxon>
    </lineage>
</organism>
<dbReference type="InterPro" id="IPR019734">
    <property type="entry name" value="TPR_rpt"/>
</dbReference>
<dbReference type="OrthoDB" id="765884at2759"/>
<dbReference type="Gene3D" id="1.10.287.110">
    <property type="entry name" value="DnaJ domain"/>
    <property type="match status" value="1"/>
</dbReference>
<evidence type="ECO:0000313" key="5">
    <source>
        <dbReference type="EMBL" id="VFT93832.1"/>
    </source>
</evidence>
<dbReference type="Pfam" id="PF13432">
    <property type="entry name" value="TPR_16"/>
    <property type="match status" value="1"/>
</dbReference>
<dbReference type="CDD" id="cd06257">
    <property type="entry name" value="DnaJ"/>
    <property type="match status" value="1"/>
</dbReference>
<feature type="compositionally biased region" description="Basic residues" evidence="2">
    <location>
        <begin position="149"/>
        <end position="162"/>
    </location>
</feature>
<feature type="compositionally biased region" description="Pro residues" evidence="2">
    <location>
        <begin position="298"/>
        <end position="312"/>
    </location>
</feature>
<keyword evidence="1" id="KW-0802">TPR repeat</keyword>
<dbReference type="PRINTS" id="PR00625">
    <property type="entry name" value="JDOMAIN"/>
</dbReference>
<dbReference type="Pfam" id="PF00226">
    <property type="entry name" value="DnaJ"/>
    <property type="match status" value="1"/>
</dbReference>
<proteinExistence type="predicted"/>
<dbReference type="PANTHER" id="PTHR44200:SF1">
    <property type="entry name" value="DNAJ HOMOLOG SUBFAMILY C MEMBER 7"/>
    <property type="match status" value="1"/>
</dbReference>
<feature type="compositionally biased region" description="Basic residues" evidence="2">
    <location>
        <begin position="217"/>
        <end position="226"/>
    </location>
</feature>
<feature type="compositionally biased region" description="Low complexity" evidence="2">
    <location>
        <begin position="852"/>
        <end position="874"/>
    </location>
</feature>
<dbReference type="SUPFAM" id="SSF46565">
    <property type="entry name" value="Chaperone J-domain"/>
    <property type="match status" value="1"/>
</dbReference>
<name>A0A485L7P9_9STRA</name>
<keyword evidence="6" id="KW-1185">Reference proteome</keyword>
<dbReference type="EMBL" id="VJMH01006021">
    <property type="protein sequence ID" value="KAF0691800.1"/>
    <property type="molecule type" value="Genomic_DNA"/>
</dbReference>
<feature type="compositionally biased region" description="Basic residues" evidence="2">
    <location>
        <begin position="75"/>
        <end position="87"/>
    </location>
</feature>
<evidence type="ECO:0000256" key="1">
    <source>
        <dbReference type="PROSITE-ProRule" id="PRU00339"/>
    </source>
</evidence>
<dbReference type="EMBL" id="CAADRA010006042">
    <property type="protein sequence ID" value="VFT93832.1"/>
    <property type="molecule type" value="Genomic_DNA"/>
</dbReference>
<dbReference type="SMART" id="SM00271">
    <property type="entry name" value="DnaJ"/>
    <property type="match status" value="1"/>
</dbReference>
<dbReference type="SUPFAM" id="SSF48452">
    <property type="entry name" value="TPR-like"/>
    <property type="match status" value="2"/>
</dbReference>